<keyword evidence="1" id="KW-0812">Transmembrane</keyword>
<dbReference type="Proteomes" id="UP000051861">
    <property type="component" value="Unassembled WGS sequence"/>
</dbReference>
<evidence type="ECO:0000256" key="1">
    <source>
        <dbReference type="SAM" id="Phobius"/>
    </source>
</evidence>
<gene>
    <name evidence="2" type="ORF">AMJ44_13110</name>
</gene>
<reference evidence="2 3" key="1">
    <citation type="journal article" date="2015" name="Microbiome">
        <title>Genomic resolution of linkages in carbon, nitrogen, and sulfur cycling among widespread estuary sediment bacteria.</title>
        <authorList>
            <person name="Baker B.J."/>
            <person name="Lazar C.S."/>
            <person name="Teske A.P."/>
            <person name="Dick G.J."/>
        </authorList>
    </citation>
    <scope>NUCLEOTIDE SEQUENCE [LARGE SCALE GENOMIC DNA]</scope>
    <source>
        <strain evidence="2">DG_54_3</strain>
    </source>
</reference>
<accession>A0A0S7XQX9</accession>
<dbReference type="AlphaFoldDB" id="A0A0S7XQX9"/>
<organism evidence="2 3">
    <name type="scientific">candidate division WOR-1 bacterium DG_54_3</name>
    <dbReference type="NCBI Taxonomy" id="1703775"/>
    <lineage>
        <taxon>Bacteria</taxon>
        <taxon>Bacillati</taxon>
        <taxon>Saganbacteria</taxon>
    </lineage>
</organism>
<name>A0A0S7XQX9_UNCSA</name>
<protein>
    <submittedName>
        <fullName evidence="2">Uncharacterized protein</fullName>
    </submittedName>
</protein>
<proteinExistence type="predicted"/>
<comment type="caution">
    <text evidence="2">The sequence shown here is derived from an EMBL/GenBank/DDBJ whole genome shotgun (WGS) entry which is preliminary data.</text>
</comment>
<evidence type="ECO:0000313" key="3">
    <source>
        <dbReference type="Proteomes" id="UP000051861"/>
    </source>
</evidence>
<evidence type="ECO:0000313" key="2">
    <source>
        <dbReference type="EMBL" id="KPJ64252.1"/>
    </source>
</evidence>
<dbReference type="EMBL" id="LIZX01000191">
    <property type="protein sequence ID" value="KPJ64252.1"/>
    <property type="molecule type" value="Genomic_DNA"/>
</dbReference>
<keyword evidence="1" id="KW-1133">Transmembrane helix</keyword>
<sequence length="266" mass="30253">MSGFDCNSRVSAKVRKFLFGLVPGILICLMSFSVIEAEQKMKSHHFGFGLGPMFWSNPELKYEATSIGDIKFGCRSYGGKVSFLIFQKTTLLRQNMLLQGEYGVSWIHEEGHKNMRLQGYRSTAESELNGIGVGISIILNYLKAWRIWLGSGFEANFGCLREHFNLHLHRDGYNIDVFDPKPTTSYGGNAGVIVLSAKILDSFWSAWDVNFGYNRISSQRDNIYRHSGHEDNTAGTEVAGWYFQIRKLYLLDIKKNRKAESKAKKH</sequence>
<keyword evidence="1" id="KW-0472">Membrane</keyword>
<feature type="transmembrane region" description="Helical" evidence="1">
    <location>
        <begin position="17"/>
        <end position="35"/>
    </location>
</feature>